<feature type="region of interest" description="Disordered" evidence="2">
    <location>
        <begin position="176"/>
        <end position="253"/>
    </location>
</feature>
<comment type="caution">
    <text evidence="3">The sequence shown here is derived from an EMBL/GenBank/DDBJ whole genome shotgun (WGS) entry which is preliminary data.</text>
</comment>
<feature type="compositionally biased region" description="Polar residues" evidence="2">
    <location>
        <begin position="201"/>
        <end position="236"/>
    </location>
</feature>
<sequence>APQKSDTTSDGCPTSSEDRERPSTSSAGESGRSALSPENQIMVLRARKRQIQGILRDLRFRWSSESKYVKVRMDETGGRSSRIPSIFMCKPIDGMVILGTLLEESCGGKSAVVQMASCVSPHLHQGTDAIEKLKQRYNQLAGERQQRMKELHAELRSIEYVERRLWPIIASQSLGATARNPNPQLGPSTSAVGTSGPAPQRPSQHSGVSQGADTGDSGTQHGSSAALSLWRPSSSPKKGVLGQAACGQPPGGSELMKIENELTLVRAKKDTLKESLRQLSKVWKSEEVYVKQRIRALAWRAEVSIVGSVSAVFYLKNCCTDTDLCVVPHTTTFSRLVSGSTTHRRESGDDGKLLLYR</sequence>
<feature type="coiled-coil region" evidence="1">
    <location>
        <begin position="123"/>
        <end position="150"/>
    </location>
</feature>
<feature type="compositionally biased region" description="Polar residues" evidence="2">
    <location>
        <begin position="1"/>
        <end position="15"/>
    </location>
</feature>
<evidence type="ECO:0000313" key="3">
    <source>
        <dbReference type="EMBL" id="KYF50176.1"/>
    </source>
</evidence>
<proteinExistence type="predicted"/>
<dbReference type="VEuPathDB" id="ToxoDB:TGARI_250220A"/>
<protein>
    <submittedName>
        <fullName evidence="3">Uncharacterized protein</fullName>
    </submittedName>
</protein>
<accession>A0A139YB75</accession>
<reference evidence="3 4" key="1">
    <citation type="journal article" date="2016" name="Nat. Commun.">
        <title>Local admixture of amplified and diversified secreted pathogenesis determinants shapes mosaic Toxoplasma gondii genomes.</title>
        <authorList>
            <person name="Lorenzi H."/>
            <person name="Khan A."/>
            <person name="Behnke M.S."/>
            <person name="Namasivayam S."/>
            <person name="Swapna L.S."/>
            <person name="Hadjithomas M."/>
            <person name="Karamycheva S."/>
            <person name="Pinney D."/>
            <person name="Brunk B.P."/>
            <person name="Ajioka J.W."/>
            <person name="Ajzenberg D."/>
            <person name="Boothroyd J.C."/>
            <person name="Boyle J.P."/>
            <person name="Darde M.L."/>
            <person name="Diaz-Miranda M.A."/>
            <person name="Dubey J.P."/>
            <person name="Fritz H.M."/>
            <person name="Gennari S.M."/>
            <person name="Gregory B.D."/>
            <person name="Kim K."/>
            <person name="Saeij J.P."/>
            <person name="Su C."/>
            <person name="White M.W."/>
            <person name="Zhu X.Q."/>
            <person name="Howe D.K."/>
            <person name="Rosenthal B.M."/>
            <person name="Grigg M.E."/>
            <person name="Parkinson J."/>
            <person name="Liu L."/>
            <person name="Kissinger J.C."/>
            <person name="Roos D.S."/>
            <person name="Sibley L.D."/>
        </authorList>
    </citation>
    <scope>NUCLEOTIDE SEQUENCE [LARGE SCALE GENOMIC DNA]</scope>
    <source>
        <strain evidence="3 4">ARI</strain>
    </source>
</reference>
<evidence type="ECO:0000256" key="2">
    <source>
        <dbReference type="SAM" id="MobiDB-lite"/>
    </source>
</evidence>
<feature type="region of interest" description="Disordered" evidence="2">
    <location>
        <begin position="1"/>
        <end position="39"/>
    </location>
</feature>
<dbReference type="AlphaFoldDB" id="A0A139YB75"/>
<dbReference type="Proteomes" id="UP000074247">
    <property type="component" value="Unassembled WGS sequence"/>
</dbReference>
<feature type="non-terminal residue" evidence="3">
    <location>
        <position position="1"/>
    </location>
</feature>
<evidence type="ECO:0000256" key="1">
    <source>
        <dbReference type="SAM" id="Coils"/>
    </source>
</evidence>
<name>A0A139YB75_TOXGO</name>
<dbReference type="EMBL" id="AGQS02003322">
    <property type="protein sequence ID" value="KYF50176.1"/>
    <property type="molecule type" value="Genomic_DNA"/>
</dbReference>
<organism evidence="3 4">
    <name type="scientific">Toxoplasma gondii ARI</name>
    <dbReference type="NCBI Taxonomy" id="1074872"/>
    <lineage>
        <taxon>Eukaryota</taxon>
        <taxon>Sar</taxon>
        <taxon>Alveolata</taxon>
        <taxon>Apicomplexa</taxon>
        <taxon>Conoidasida</taxon>
        <taxon>Coccidia</taxon>
        <taxon>Eucoccidiorida</taxon>
        <taxon>Eimeriorina</taxon>
        <taxon>Sarcocystidae</taxon>
        <taxon>Toxoplasma</taxon>
    </lineage>
</organism>
<feature type="compositionally biased region" description="Polar residues" evidence="2">
    <location>
        <begin position="176"/>
        <end position="193"/>
    </location>
</feature>
<evidence type="ECO:0000313" key="4">
    <source>
        <dbReference type="Proteomes" id="UP000074247"/>
    </source>
</evidence>
<gene>
    <name evidence="3" type="ORF">TGARI_250220A</name>
</gene>
<keyword evidence="1" id="KW-0175">Coiled coil</keyword>